<comment type="similarity">
    <text evidence="2 8">Belongs to the Casparian strip membrane proteins (CASP) family.</text>
</comment>
<proteinExistence type="inferred from homology"/>
<dbReference type="Proteomes" id="UP001159364">
    <property type="component" value="Linkage Group LG12"/>
</dbReference>
<comment type="subcellular location">
    <subcellularLocation>
        <location evidence="1 8">Cell membrane</location>
        <topology evidence="1 8">Multi-pass membrane protein</topology>
    </subcellularLocation>
</comment>
<comment type="caution">
    <text evidence="10">The sequence shown here is derived from an EMBL/GenBank/DDBJ whole genome shotgun (WGS) entry which is preliminary data.</text>
</comment>
<feature type="domain" description="Casparian strip membrane protein" evidence="9">
    <location>
        <begin position="10"/>
        <end position="103"/>
    </location>
</feature>
<evidence type="ECO:0000256" key="7">
    <source>
        <dbReference type="ARBA" id="ARBA00023136"/>
    </source>
</evidence>
<organism evidence="10 11">
    <name type="scientific">Erythroxylum novogranatense</name>
    <dbReference type="NCBI Taxonomy" id="1862640"/>
    <lineage>
        <taxon>Eukaryota</taxon>
        <taxon>Viridiplantae</taxon>
        <taxon>Streptophyta</taxon>
        <taxon>Embryophyta</taxon>
        <taxon>Tracheophyta</taxon>
        <taxon>Spermatophyta</taxon>
        <taxon>Magnoliopsida</taxon>
        <taxon>eudicotyledons</taxon>
        <taxon>Gunneridae</taxon>
        <taxon>Pentapetalae</taxon>
        <taxon>rosids</taxon>
        <taxon>fabids</taxon>
        <taxon>Malpighiales</taxon>
        <taxon>Erythroxylaceae</taxon>
        <taxon>Erythroxylum</taxon>
    </lineage>
</organism>
<evidence type="ECO:0000313" key="10">
    <source>
        <dbReference type="EMBL" id="KAJ8749610.1"/>
    </source>
</evidence>
<dbReference type="GO" id="GO:0005886">
    <property type="term" value="C:plasma membrane"/>
    <property type="evidence" value="ECO:0007669"/>
    <property type="project" value="UniProtKB-SubCell"/>
</dbReference>
<reference evidence="10 11" key="1">
    <citation type="submission" date="2021-09" db="EMBL/GenBank/DDBJ databases">
        <title>Genomic insights and catalytic innovation underlie evolution of tropane alkaloids biosynthesis.</title>
        <authorList>
            <person name="Wang Y.-J."/>
            <person name="Tian T."/>
            <person name="Huang J.-P."/>
            <person name="Huang S.-X."/>
        </authorList>
    </citation>
    <scope>NUCLEOTIDE SEQUENCE [LARGE SCALE GENOMIC DNA]</scope>
    <source>
        <strain evidence="10">KIB-2018</strain>
        <tissue evidence="10">Leaf</tissue>
    </source>
</reference>
<accession>A0AAV8SCB2</accession>
<dbReference type="InterPro" id="IPR006702">
    <property type="entry name" value="CASP_dom"/>
</dbReference>
<keyword evidence="7 8" id="KW-0472">Membrane</keyword>
<keyword evidence="4 8" id="KW-1003">Cell membrane</keyword>
<keyword evidence="6 8" id="KW-1133">Transmembrane helix</keyword>
<name>A0AAV8SCB2_9ROSI</name>
<dbReference type="PANTHER" id="PTHR36488:SF8">
    <property type="entry name" value="CASP-LIKE PROTEIN 1U1"/>
    <property type="match status" value="1"/>
</dbReference>
<dbReference type="NCBIfam" id="TIGR01569">
    <property type="entry name" value="A_tha_TIGR01569"/>
    <property type="match status" value="1"/>
</dbReference>
<dbReference type="InterPro" id="IPR006459">
    <property type="entry name" value="CASP/CASPL"/>
</dbReference>
<evidence type="ECO:0000256" key="6">
    <source>
        <dbReference type="ARBA" id="ARBA00022989"/>
    </source>
</evidence>
<evidence type="ECO:0000256" key="8">
    <source>
        <dbReference type="RuleBase" id="RU361233"/>
    </source>
</evidence>
<comment type="caution">
    <text evidence="8">Lacks conserved residue(s) required for the propagation of feature annotation.</text>
</comment>
<dbReference type="AlphaFoldDB" id="A0AAV8SCB2"/>
<protein>
    <recommendedName>
        <fullName evidence="8">CASP-like protein</fullName>
    </recommendedName>
</protein>
<feature type="transmembrane region" description="Helical" evidence="8">
    <location>
        <begin position="12"/>
        <end position="31"/>
    </location>
</feature>
<evidence type="ECO:0000259" key="9">
    <source>
        <dbReference type="Pfam" id="PF04535"/>
    </source>
</evidence>
<feature type="transmembrane region" description="Helical" evidence="8">
    <location>
        <begin position="93"/>
        <end position="116"/>
    </location>
</feature>
<evidence type="ECO:0000256" key="5">
    <source>
        <dbReference type="ARBA" id="ARBA00022692"/>
    </source>
</evidence>
<evidence type="ECO:0000256" key="2">
    <source>
        <dbReference type="ARBA" id="ARBA00007651"/>
    </source>
</evidence>
<feature type="transmembrane region" description="Helical" evidence="8">
    <location>
        <begin position="43"/>
        <end position="67"/>
    </location>
</feature>
<keyword evidence="11" id="KW-1185">Reference proteome</keyword>
<evidence type="ECO:0000256" key="3">
    <source>
        <dbReference type="ARBA" id="ARBA00011489"/>
    </source>
</evidence>
<dbReference type="PANTHER" id="PTHR36488">
    <property type="entry name" value="CASP-LIKE PROTEIN 1U1"/>
    <property type="match status" value="1"/>
</dbReference>
<comment type="subunit">
    <text evidence="3 8">Homodimer and heterodimers.</text>
</comment>
<dbReference type="Pfam" id="PF04535">
    <property type="entry name" value="CASP_dom"/>
    <property type="match status" value="1"/>
</dbReference>
<keyword evidence="5 8" id="KW-0812">Transmembrane</keyword>
<evidence type="ECO:0000256" key="1">
    <source>
        <dbReference type="ARBA" id="ARBA00004651"/>
    </source>
</evidence>
<gene>
    <name evidence="10" type="ORF">K2173_026259</name>
</gene>
<evidence type="ECO:0000313" key="11">
    <source>
        <dbReference type="Proteomes" id="UP001159364"/>
    </source>
</evidence>
<dbReference type="InterPro" id="IPR044173">
    <property type="entry name" value="CASPL"/>
</dbReference>
<sequence>MVAIDAVNEAIWFLLLSNVTVCTYAVGSLLYTMCTKNSKKMVVVVLDILVMELLFSANGATASMGVLDQCGNSPVHWNKVCYVFDRFCHQMGAAFALSLLGSFAFLWLVVLVVLSLHKGSMNSS</sequence>
<dbReference type="EMBL" id="JAIWQS010000012">
    <property type="protein sequence ID" value="KAJ8749610.1"/>
    <property type="molecule type" value="Genomic_DNA"/>
</dbReference>
<evidence type="ECO:0000256" key="4">
    <source>
        <dbReference type="ARBA" id="ARBA00022475"/>
    </source>
</evidence>